<evidence type="ECO:0000256" key="9">
    <source>
        <dbReference type="ARBA" id="ARBA00023136"/>
    </source>
</evidence>
<comment type="similarity">
    <text evidence="2">Belongs to the CorA metal ion transporter (MIT) (TC 1.A.35) family.</text>
</comment>
<dbReference type="GO" id="GO:0015087">
    <property type="term" value="F:cobalt ion transmembrane transporter activity"/>
    <property type="evidence" value="ECO:0007669"/>
    <property type="project" value="TreeGrafter"/>
</dbReference>
<evidence type="ECO:0000256" key="4">
    <source>
        <dbReference type="ARBA" id="ARBA00022475"/>
    </source>
</evidence>
<evidence type="ECO:0000256" key="5">
    <source>
        <dbReference type="ARBA" id="ARBA00022692"/>
    </source>
</evidence>
<keyword evidence="8" id="KW-0406">Ion transport</keyword>
<dbReference type="PANTHER" id="PTHR46494">
    <property type="entry name" value="CORA FAMILY METAL ION TRANSPORTER (EUROFUNG)"/>
    <property type="match status" value="1"/>
</dbReference>
<evidence type="ECO:0000256" key="7">
    <source>
        <dbReference type="ARBA" id="ARBA00022989"/>
    </source>
</evidence>
<proteinExistence type="inferred from homology"/>
<dbReference type="GO" id="GO:0015095">
    <property type="term" value="F:magnesium ion transmembrane transporter activity"/>
    <property type="evidence" value="ECO:0007669"/>
    <property type="project" value="TreeGrafter"/>
</dbReference>
<evidence type="ECO:0000256" key="6">
    <source>
        <dbReference type="ARBA" id="ARBA00022842"/>
    </source>
</evidence>
<dbReference type="InterPro" id="IPR045863">
    <property type="entry name" value="CorA_TM1_TM2"/>
</dbReference>
<dbReference type="GO" id="GO:0005886">
    <property type="term" value="C:plasma membrane"/>
    <property type="evidence" value="ECO:0007669"/>
    <property type="project" value="UniProtKB-SubCell"/>
</dbReference>
<dbReference type="PANTHER" id="PTHR46494:SF1">
    <property type="entry name" value="CORA FAMILY METAL ION TRANSPORTER (EUROFUNG)"/>
    <property type="match status" value="1"/>
</dbReference>
<keyword evidence="9" id="KW-0472">Membrane</keyword>
<evidence type="ECO:0000256" key="8">
    <source>
        <dbReference type="ARBA" id="ARBA00023065"/>
    </source>
</evidence>
<dbReference type="InterPro" id="IPR002523">
    <property type="entry name" value="MgTranspt_CorA/ZnTranspt_ZntB"/>
</dbReference>
<keyword evidence="7" id="KW-1133">Transmembrane helix</keyword>
<evidence type="ECO:0000256" key="10">
    <source>
        <dbReference type="ARBA" id="ARBA00034269"/>
    </source>
</evidence>
<accession>A0A2S6F701</accession>
<dbReference type="EMBL" id="PQWY01000003">
    <property type="protein sequence ID" value="PPK33181.1"/>
    <property type="molecule type" value="Genomic_DNA"/>
</dbReference>
<reference evidence="12 13" key="1">
    <citation type="submission" date="2018-02" db="EMBL/GenBank/DDBJ databases">
        <title>Draft genome sequences of four Legionella pneumophila clinical strains isolated in Ontario.</title>
        <authorList>
            <person name="Fortuna A."/>
            <person name="Ramnarine R."/>
            <person name="Li A."/>
            <person name="Frantz C."/>
            <person name="Mallo G."/>
        </authorList>
    </citation>
    <scope>NUCLEOTIDE SEQUENCE [LARGE SCALE GENOMIC DNA]</scope>
    <source>
        <strain evidence="12 13">LG61</strain>
    </source>
</reference>
<keyword evidence="3" id="KW-0813">Transport</keyword>
<keyword evidence="5" id="KW-0812">Transmembrane</keyword>
<dbReference type="AlphaFoldDB" id="A0A2S6F701"/>
<keyword evidence="6" id="KW-0460">Magnesium</keyword>
<name>A0A2S6F701_LEGPN</name>
<evidence type="ECO:0000313" key="13">
    <source>
        <dbReference type="Proteomes" id="UP000239239"/>
    </source>
</evidence>
<sequence length="350" mass="40637">MSISFKSPILKLYEEINRIGMSIEMHSFESIAIEFDLKNHSMQKIAIEDLNIDYQDKDKIYWIHSNLNQKNIFKKLREKLRLPEQVIQLCGEKDNRSTTIDIDEALTLQIQGLCSMKLNDSYDADFGNLIIHLTPNYCFTASKTLSSVLFDLLKSCPKSLPYAKTSCFLLFLLLEGVINDYAKIHLAYEELADQLDAQVRTTNKNTYSQVLELKHGVMKIKRYTIAIREILMRLTSRNILVISEQCRTSLYNLSNHCHLIVNEVDSLRDMLNGLLGQIDNQLMQNMNETMKVLTAFAAIFLPLSLITGIYGMNFYWMPELGWKYGYFWALGLIVLCAFVLFLIFRKKKWF</sequence>
<dbReference type="SUPFAM" id="SSF143865">
    <property type="entry name" value="CorA soluble domain-like"/>
    <property type="match status" value="1"/>
</dbReference>
<organism evidence="12 13">
    <name type="scientific">Legionella pneumophila</name>
    <dbReference type="NCBI Taxonomy" id="446"/>
    <lineage>
        <taxon>Bacteria</taxon>
        <taxon>Pseudomonadati</taxon>
        <taxon>Pseudomonadota</taxon>
        <taxon>Gammaproteobacteria</taxon>
        <taxon>Legionellales</taxon>
        <taxon>Legionellaceae</taxon>
        <taxon>Legionella</taxon>
    </lineage>
</organism>
<dbReference type="SUPFAM" id="SSF144083">
    <property type="entry name" value="Magnesium transport protein CorA, transmembrane region"/>
    <property type="match status" value="1"/>
</dbReference>
<dbReference type="GO" id="GO:0000287">
    <property type="term" value="F:magnesium ion binding"/>
    <property type="evidence" value="ECO:0007669"/>
    <property type="project" value="TreeGrafter"/>
</dbReference>
<comment type="caution">
    <text evidence="12">The sequence shown here is derived from an EMBL/GenBank/DDBJ whole genome shotgun (WGS) entry which is preliminary data.</text>
</comment>
<dbReference type="Pfam" id="PF01544">
    <property type="entry name" value="CorA"/>
    <property type="match status" value="1"/>
</dbReference>
<keyword evidence="4" id="KW-1003">Cell membrane</keyword>
<dbReference type="GO" id="GO:0050897">
    <property type="term" value="F:cobalt ion binding"/>
    <property type="evidence" value="ECO:0007669"/>
    <property type="project" value="TreeGrafter"/>
</dbReference>
<comment type="catalytic activity">
    <reaction evidence="10">
        <text>Mg(2+)(in) = Mg(2+)(out)</text>
        <dbReference type="Rhea" id="RHEA:29827"/>
        <dbReference type="ChEBI" id="CHEBI:18420"/>
    </reaction>
</comment>
<dbReference type="Gene3D" id="1.20.58.340">
    <property type="entry name" value="Magnesium transport protein CorA, transmembrane region"/>
    <property type="match status" value="2"/>
</dbReference>
<dbReference type="FunFam" id="1.20.58.340:FF:000004">
    <property type="entry name" value="Magnesium transport protein CorA"/>
    <property type="match status" value="1"/>
</dbReference>
<evidence type="ECO:0000256" key="11">
    <source>
        <dbReference type="ARBA" id="ARBA00045497"/>
    </source>
</evidence>
<protein>
    <submittedName>
        <fullName evidence="12">Magnesium transporter</fullName>
    </submittedName>
</protein>
<dbReference type="InterPro" id="IPR045861">
    <property type="entry name" value="CorA_cytoplasmic_dom"/>
</dbReference>
<dbReference type="Proteomes" id="UP000239239">
    <property type="component" value="Unassembled WGS sequence"/>
</dbReference>
<gene>
    <name evidence="12" type="ORF">C3928_02020</name>
</gene>
<evidence type="ECO:0000256" key="3">
    <source>
        <dbReference type="ARBA" id="ARBA00022448"/>
    </source>
</evidence>
<evidence type="ECO:0000256" key="1">
    <source>
        <dbReference type="ARBA" id="ARBA00004651"/>
    </source>
</evidence>
<comment type="function">
    <text evidence="11">Mediates influx of magnesium ions. Alternates between open and closed states. Activated by low cytoplasmic Mg(2+) levels. Inactive when cytoplasmic Mg(2+) levels are high.</text>
</comment>
<evidence type="ECO:0000256" key="2">
    <source>
        <dbReference type="ARBA" id="ARBA00009765"/>
    </source>
</evidence>
<dbReference type="OrthoDB" id="9803416at2"/>
<evidence type="ECO:0000313" key="12">
    <source>
        <dbReference type="EMBL" id="PPK33181.1"/>
    </source>
</evidence>
<comment type="subcellular location">
    <subcellularLocation>
        <location evidence="1">Cell membrane</location>
        <topology evidence="1">Multi-pass membrane protein</topology>
    </subcellularLocation>
</comment>